<dbReference type="Proteomes" id="UP000799423">
    <property type="component" value="Unassembled WGS sequence"/>
</dbReference>
<evidence type="ECO:0000256" key="1">
    <source>
        <dbReference type="SAM" id="MobiDB-lite"/>
    </source>
</evidence>
<feature type="compositionally biased region" description="Polar residues" evidence="1">
    <location>
        <begin position="125"/>
        <end position="138"/>
    </location>
</feature>
<proteinExistence type="predicted"/>
<gene>
    <name evidence="2" type="ORF">T440DRAFT_141136</name>
</gene>
<evidence type="ECO:0000313" key="3">
    <source>
        <dbReference type="Proteomes" id="UP000799423"/>
    </source>
</evidence>
<evidence type="ECO:0000313" key="2">
    <source>
        <dbReference type="EMBL" id="KAF2848899.1"/>
    </source>
</evidence>
<organism evidence="2 3">
    <name type="scientific">Plenodomus tracheiphilus IPT5</name>
    <dbReference type="NCBI Taxonomy" id="1408161"/>
    <lineage>
        <taxon>Eukaryota</taxon>
        <taxon>Fungi</taxon>
        <taxon>Dikarya</taxon>
        <taxon>Ascomycota</taxon>
        <taxon>Pezizomycotina</taxon>
        <taxon>Dothideomycetes</taxon>
        <taxon>Pleosporomycetidae</taxon>
        <taxon>Pleosporales</taxon>
        <taxon>Pleosporineae</taxon>
        <taxon>Leptosphaeriaceae</taxon>
        <taxon>Plenodomus</taxon>
    </lineage>
</organism>
<dbReference type="EMBL" id="MU006314">
    <property type="protein sequence ID" value="KAF2848899.1"/>
    <property type="molecule type" value="Genomic_DNA"/>
</dbReference>
<accession>A0A6A7B3I1</accession>
<name>A0A6A7B3I1_9PLEO</name>
<dbReference type="AlphaFoldDB" id="A0A6A7B3I1"/>
<keyword evidence="3" id="KW-1185">Reference proteome</keyword>
<sequence length="207" mass="22839">MLSLLLDSRCECRGGDERVCCCGEARLAGARCAGARGYVEGETDWGRCRAGVTMRGWEGASGRAAMFRKRQTVTDGHSRCVRRGARHCEKGATGVFTAIQIHASAIRFYPSWHFQTRGDPPMTTRRGNNTDGLRSETLTGDGRRAAGGWCWVESLATPLPFSPTKSPSPAQCKHMSLSLRTRYWLQARPPGPVMRYNHVVSHIAKVE</sequence>
<reference evidence="2" key="1">
    <citation type="submission" date="2020-01" db="EMBL/GenBank/DDBJ databases">
        <authorList>
            <consortium name="DOE Joint Genome Institute"/>
            <person name="Haridas S."/>
            <person name="Albert R."/>
            <person name="Binder M."/>
            <person name="Bloem J."/>
            <person name="Labutti K."/>
            <person name="Salamov A."/>
            <person name="Andreopoulos B."/>
            <person name="Baker S.E."/>
            <person name="Barry K."/>
            <person name="Bills G."/>
            <person name="Bluhm B.H."/>
            <person name="Cannon C."/>
            <person name="Castanera R."/>
            <person name="Culley D.E."/>
            <person name="Daum C."/>
            <person name="Ezra D."/>
            <person name="Gonzalez J.B."/>
            <person name="Henrissat B."/>
            <person name="Kuo A."/>
            <person name="Liang C."/>
            <person name="Lipzen A."/>
            <person name="Lutzoni F."/>
            <person name="Magnuson J."/>
            <person name="Mondo S."/>
            <person name="Nolan M."/>
            <person name="Ohm R."/>
            <person name="Pangilinan J."/>
            <person name="Park H.-J."/>
            <person name="Ramirez L."/>
            <person name="Alfaro M."/>
            <person name="Sun H."/>
            <person name="Tritt A."/>
            <person name="Yoshinaga Y."/>
            <person name="Zwiers L.-H."/>
            <person name="Turgeon B.G."/>
            <person name="Goodwin S.B."/>
            <person name="Spatafora J.W."/>
            <person name="Crous P.W."/>
            <person name="Grigoriev I.V."/>
        </authorList>
    </citation>
    <scope>NUCLEOTIDE SEQUENCE</scope>
    <source>
        <strain evidence="2">IPT5</strain>
    </source>
</reference>
<protein>
    <submittedName>
        <fullName evidence="2">Uncharacterized protein</fullName>
    </submittedName>
</protein>
<feature type="region of interest" description="Disordered" evidence="1">
    <location>
        <begin position="117"/>
        <end position="139"/>
    </location>
</feature>